<evidence type="ECO:0000313" key="2">
    <source>
        <dbReference type="Proteomes" id="UP001576780"/>
    </source>
</evidence>
<protein>
    <submittedName>
        <fullName evidence="1">Uncharacterized protein</fullName>
    </submittedName>
</protein>
<evidence type="ECO:0000313" key="1">
    <source>
        <dbReference type="EMBL" id="MFB2835162.1"/>
    </source>
</evidence>
<proteinExistence type="predicted"/>
<accession>A0ABV4WJ95</accession>
<reference evidence="1 2" key="1">
    <citation type="submission" date="2024-09" db="EMBL/GenBank/DDBJ databases">
        <title>Floridaenema gen nov. (Aerosakkonemataceae, Aerosakkonematales ord. nov., Cyanobacteria) from benthic tropical and subtropical fresh waters, with the description of four new species.</title>
        <authorList>
            <person name="Moretto J.A."/>
            <person name="Berthold D.E."/>
            <person name="Lefler F.W."/>
            <person name="Huang I.-S."/>
            <person name="Laughinghouse H. IV."/>
        </authorList>
    </citation>
    <scope>NUCLEOTIDE SEQUENCE [LARGE SCALE GENOMIC DNA]</scope>
    <source>
        <strain evidence="1 2">BLCC-F167</strain>
    </source>
</reference>
<comment type="caution">
    <text evidence="1">The sequence shown here is derived from an EMBL/GenBank/DDBJ whole genome shotgun (WGS) entry which is preliminary data.</text>
</comment>
<dbReference type="Proteomes" id="UP001576780">
    <property type="component" value="Unassembled WGS sequence"/>
</dbReference>
<name>A0ABV4WJ95_9CYAN</name>
<keyword evidence="2" id="KW-1185">Reference proteome</keyword>
<dbReference type="RefSeq" id="WP_413277584.1">
    <property type="nucleotide sequence ID" value="NZ_JBHFNT010000097.1"/>
</dbReference>
<organism evidence="1 2">
    <name type="scientific">Floridaenema evergladense BLCC-F167</name>
    <dbReference type="NCBI Taxonomy" id="3153639"/>
    <lineage>
        <taxon>Bacteria</taxon>
        <taxon>Bacillati</taxon>
        <taxon>Cyanobacteriota</taxon>
        <taxon>Cyanophyceae</taxon>
        <taxon>Oscillatoriophycideae</taxon>
        <taxon>Aerosakkonematales</taxon>
        <taxon>Aerosakkonemataceae</taxon>
        <taxon>Floridanema</taxon>
        <taxon>Floridanema evergladense</taxon>
    </lineage>
</organism>
<sequence length="56" mass="5891">MKYPLHTVSKPVSGSEVEKLANAIKSGGYVANEAALALAKKIADRRHSQKAANAAQ</sequence>
<gene>
    <name evidence="1" type="ORF">ACE1CA_11580</name>
</gene>
<dbReference type="EMBL" id="JBHFNT010000097">
    <property type="protein sequence ID" value="MFB2835162.1"/>
    <property type="molecule type" value="Genomic_DNA"/>
</dbReference>